<dbReference type="EMBL" id="CP003557">
    <property type="protein sequence ID" value="AFN74294.1"/>
    <property type="molecule type" value="Genomic_DNA"/>
</dbReference>
<proteinExistence type="predicted"/>
<dbReference type="RefSeq" id="WP_014855730.1">
    <property type="nucleotide sequence ID" value="NC_018178.1"/>
</dbReference>
<dbReference type="Proteomes" id="UP000009011">
    <property type="component" value="Chromosome"/>
</dbReference>
<name>I6ZQE4_MELRP</name>
<dbReference type="PATRIC" id="fig|1191523.3.peg.1115"/>
<sequence>MTNKKVYIVAHRGASDEAPENTIPSFQKAFAEGADFIEGDFWLTKDNRIVCIHDANTKRTSKTGSKLNVIKTKLSELKTVDVGGWKNSRFEGTFIPTIEEIIDIIPKNRGLFIEVKDDRKEFLIKLSETLKNKKLSPDRLRIIAFNPDTIISAKKLFPEIKVYWLFEWFSSKRKCLNGVAHKRLMHTLKKLNCDGVDLNYASYINAELSGYLRDNGLELCVYNVEKGEDAVRLAKLGAGYITTNSPAKIIKYINSTVDLK</sequence>
<dbReference type="PANTHER" id="PTHR46211:SF1">
    <property type="entry name" value="GLYCEROPHOSPHODIESTER PHOSPHODIESTERASE, CYTOPLASMIC"/>
    <property type="match status" value="1"/>
</dbReference>
<dbReference type="PANTHER" id="PTHR46211">
    <property type="entry name" value="GLYCEROPHOSPHORYL DIESTER PHOSPHODIESTERASE"/>
    <property type="match status" value="1"/>
</dbReference>
<dbReference type="PROSITE" id="PS51704">
    <property type="entry name" value="GP_PDE"/>
    <property type="match status" value="1"/>
</dbReference>
<dbReference type="Pfam" id="PF03009">
    <property type="entry name" value="GDPD"/>
    <property type="match status" value="1"/>
</dbReference>
<protein>
    <submittedName>
        <fullName evidence="2">Glycerophosphoryl diester phosphodiesterase</fullName>
    </submittedName>
</protein>
<dbReference type="Gene3D" id="3.20.20.190">
    <property type="entry name" value="Phosphatidylinositol (PI) phosphodiesterase"/>
    <property type="match status" value="1"/>
</dbReference>
<dbReference type="eggNOG" id="COG0584">
    <property type="taxonomic scope" value="Bacteria"/>
</dbReference>
<accession>I6ZQE4</accession>
<gene>
    <name evidence="2" type="ordered locus">MROS_1054</name>
</gene>
<evidence type="ECO:0000313" key="2">
    <source>
        <dbReference type="EMBL" id="AFN74294.1"/>
    </source>
</evidence>
<feature type="domain" description="GP-PDE" evidence="1">
    <location>
        <begin position="6"/>
        <end position="253"/>
    </location>
</feature>
<dbReference type="STRING" id="1191523.MROS_1054"/>
<dbReference type="KEGG" id="mro:MROS_1054"/>
<evidence type="ECO:0000313" key="3">
    <source>
        <dbReference type="Proteomes" id="UP000009011"/>
    </source>
</evidence>
<dbReference type="GO" id="GO:0008081">
    <property type="term" value="F:phosphoric diester hydrolase activity"/>
    <property type="evidence" value="ECO:0007669"/>
    <property type="project" value="InterPro"/>
</dbReference>
<dbReference type="AlphaFoldDB" id="I6ZQE4"/>
<reference evidence="2 3" key="1">
    <citation type="journal article" date="2013" name="PLoS ONE">
        <title>Genomic analysis of Melioribacter roseus, facultatively anaerobic organotrophic bacterium representing a novel deep lineage within Bacteriodetes/Chlorobi group.</title>
        <authorList>
            <person name="Kadnikov V.V."/>
            <person name="Mardanov A.V."/>
            <person name="Podosokorskaya O.A."/>
            <person name="Gavrilov S.N."/>
            <person name="Kublanov I.V."/>
            <person name="Beletsky A.V."/>
            <person name="Bonch-Osmolovskaya E.A."/>
            <person name="Ravin N.V."/>
        </authorList>
    </citation>
    <scope>NUCLEOTIDE SEQUENCE [LARGE SCALE GENOMIC DNA]</scope>
    <source>
        <strain evidence="3">JCM 17771 / P3M-2</strain>
    </source>
</reference>
<dbReference type="InterPro" id="IPR030395">
    <property type="entry name" value="GP_PDE_dom"/>
</dbReference>
<keyword evidence="3" id="KW-1185">Reference proteome</keyword>
<dbReference type="InterPro" id="IPR017946">
    <property type="entry name" value="PLC-like_Pdiesterase_TIM-brl"/>
</dbReference>
<evidence type="ECO:0000259" key="1">
    <source>
        <dbReference type="PROSITE" id="PS51704"/>
    </source>
</evidence>
<dbReference type="OrthoDB" id="9776255at2"/>
<organism evidence="2 3">
    <name type="scientific">Melioribacter roseus (strain DSM 23840 / JCM 17771 / VKM B-2668 / P3M-2)</name>
    <dbReference type="NCBI Taxonomy" id="1191523"/>
    <lineage>
        <taxon>Bacteria</taxon>
        <taxon>Pseudomonadati</taxon>
        <taxon>Ignavibacteriota</taxon>
        <taxon>Ignavibacteria</taxon>
        <taxon>Ignavibacteriales</taxon>
        <taxon>Melioribacteraceae</taxon>
        <taxon>Melioribacter</taxon>
    </lineage>
</organism>
<dbReference type="GO" id="GO:0006629">
    <property type="term" value="P:lipid metabolic process"/>
    <property type="evidence" value="ECO:0007669"/>
    <property type="project" value="InterPro"/>
</dbReference>
<dbReference type="SUPFAM" id="SSF51695">
    <property type="entry name" value="PLC-like phosphodiesterases"/>
    <property type="match status" value="1"/>
</dbReference>
<dbReference type="HOGENOM" id="CLU_030006_3_3_10"/>